<evidence type="ECO:0000313" key="9">
    <source>
        <dbReference type="EMBL" id="MFD1000106.1"/>
    </source>
</evidence>
<accession>A0ABW3K3U3</accession>
<evidence type="ECO:0000313" key="10">
    <source>
        <dbReference type="Proteomes" id="UP001597112"/>
    </source>
</evidence>
<organism evidence="9 10">
    <name type="scientific">Ohtaekwangia kribbensis</name>
    <dbReference type="NCBI Taxonomy" id="688913"/>
    <lineage>
        <taxon>Bacteria</taxon>
        <taxon>Pseudomonadati</taxon>
        <taxon>Bacteroidota</taxon>
        <taxon>Cytophagia</taxon>
        <taxon>Cytophagales</taxon>
        <taxon>Fulvivirgaceae</taxon>
        <taxon>Ohtaekwangia</taxon>
    </lineage>
</organism>
<evidence type="ECO:0000256" key="1">
    <source>
        <dbReference type="ARBA" id="ARBA00005187"/>
    </source>
</evidence>
<dbReference type="NCBIfam" id="TIGR01536">
    <property type="entry name" value="asn_synth_AEB"/>
    <property type="match status" value="1"/>
</dbReference>
<evidence type="ECO:0000256" key="4">
    <source>
        <dbReference type="ARBA" id="ARBA00022741"/>
    </source>
</evidence>
<dbReference type="CDD" id="cd01991">
    <property type="entry name" value="Asn_synthase_B_C"/>
    <property type="match status" value="1"/>
</dbReference>
<dbReference type="PANTHER" id="PTHR43284:SF1">
    <property type="entry name" value="ASPARAGINE SYNTHETASE"/>
    <property type="match status" value="1"/>
</dbReference>
<dbReference type="CDD" id="cd00712">
    <property type="entry name" value="AsnB"/>
    <property type="match status" value="1"/>
</dbReference>
<dbReference type="Pfam" id="PF00733">
    <property type="entry name" value="Asn_synthase"/>
    <property type="match status" value="1"/>
</dbReference>
<reference evidence="10" key="1">
    <citation type="journal article" date="2019" name="Int. J. Syst. Evol. Microbiol.">
        <title>The Global Catalogue of Microorganisms (GCM) 10K type strain sequencing project: providing services to taxonomists for standard genome sequencing and annotation.</title>
        <authorList>
            <consortium name="The Broad Institute Genomics Platform"/>
            <consortium name="The Broad Institute Genome Sequencing Center for Infectious Disease"/>
            <person name="Wu L."/>
            <person name="Ma J."/>
        </authorList>
    </citation>
    <scope>NUCLEOTIDE SEQUENCE [LARGE SCALE GENOMIC DNA]</scope>
    <source>
        <strain evidence="10">CCUG 58938</strain>
    </source>
</reference>
<keyword evidence="6" id="KW-0315">Glutamine amidotransferase</keyword>
<sequence>MCGIAGILSTTTLNKPAVSGMVNGILHRGPDANGIFVDKTGMVALAHTRLSIIDLSTGANQPFYSADQRYVVVFNGEIYNFLQIREELSSCYGVSFKTHSDTEVIAEGFAVWREKVVDKLEGMFAIAILDQREHKVYLFRDRAGKKPLFYFQSDEIFAFASEIKSLLQHPVIRSQVMVNRNVIATFLHLGYIPEPATIYTNIFKFPAAHYTVVDSNLNTSPKPYWTLQENIHPGEIKSPEDAKKQLALLLDKAVQERLIADVPLGAFLSGGTDSSLVSAVASRYTSAPLKTFSIGFKESKFDESKYARDVAKHLGTNHTEYILTEREAIDILEIYLRHYDEPFADTSAIPTMLVSKLARKEVKVILTGDGGDELFQGYGSYTWANRLANPLMKIAQRPLKLALQLSGKSRLERIAELLEPVKIGSIRSHIFSQEQYFFSQEEIRDQLLKDKSTFKAFEYTDSSLHKGKLTAGEEQALFDFQYYLKDDLLVKVDRASMYYALECRCPLLDHRIVEFAFSLHPSLKVRNGKAKWLLKELLRNYIPDALIDRPKWGFSVPLANWLKRDLRYLIDSYLSNETIESIGLFKPDYIRKLVTDFLAGKDYLYNRVWVLIVLHKWLKENQ</sequence>
<dbReference type="PROSITE" id="PS51278">
    <property type="entry name" value="GATASE_TYPE_2"/>
    <property type="match status" value="1"/>
</dbReference>
<dbReference type="Pfam" id="PF13522">
    <property type="entry name" value="GATase_6"/>
    <property type="match status" value="1"/>
</dbReference>
<keyword evidence="9" id="KW-0436">Ligase</keyword>
<evidence type="ECO:0000256" key="6">
    <source>
        <dbReference type="ARBA" id="ARBA00022962"/>
    </source>
</evidence>
<gene>
    <name evidence="9" type="primary">asnB</name>
    <name evidence="9" type="ORF">ACFQ21_12355</name>
</gene>
<keyword evidence="4" id="KW-0547">Nucleotide-binding</keyword>
<dbReference type="EC" id="6.3.5.4" evidence="3"/>
<comment type="pathway">
    <text evidence="1">Amino-acid biosynthesis; L-asparagine biosynthesis; L-asparagine from L-aspartate (L-Gln route): step 1/1.</text>
</comment>
<dbReference type="InterPro" id="IPR014729">
    <property type="entry name" value="Rossmann-like_a/b/a_fold"/>
</dbReference>
<comment type="catalytic activity">
    <reaction evidence="7">
        <text>L-aspartate + L-glutamine + ATP + H2O = L-asparagine + L-glutamate + AMP + diphosphate + H(+)</text>
        <dbReference type="Rhea" id="RHEA:12228"/>
        <dbReference type="ChEBI" id="CHEBI:15377"/>
        <dbReference type="ChEBI" id="CHEBI:15378"/>
        <dbReference type="ChEBI" id="CHEBI:29985"/>
        <dbReference type="ChEBI" id="CHEBI:29991"/>
        <dbReference type="ChEBI" id="CHEBI:30616"/>
        <dbReference type="ChEBI" id="CHEBI:33019"/>
        <dbReference type="ChEBI" id="CHEBI:58048"/>
        <dbReference type="ChEBI" id="CHEBI:58359"/>
        <dbReference type="ChEBI" id="CHEBI:456215"/>
        <dbReference type="EC" id="6.3.5.4"/>
    </reaction>
</comment>
<dbReference type="Gene3D" id="3.60.20.10">
    <property type="entry name" value="Glutamine Phosphoribosylpyrophosphate, subunit 1, domain 1"/>
    <property type="match status" value="1"/>
</dbReference>
<evidence type="ECO:0000256" key="7">
    <source>
        <dbReference type="ARBA" id="ARBA00048741"/>
    </source>
</evidence>
<dbReference type="InterPro" id="IPR029055">
    <property type="entry name" value="Ntn_hydrolases_N"/>
</dbReference>
<dbReference type="InterPro" id="IPR033738">
    <property type="entry name" value="AsnB_N"/>
</dbReference>
<protein>
    <recommendedName>
        <fullName evidence="3">asparagine synthase (glutamine-hydrolyzing)</fullName>
        <ecNumber evidence="3">6.3.5.4</ecNumber>
    </recommendedName>
</protein>
<dbReference type="InterPro" id="IPR001962">
    <property type="entry name" value="Asn_synthase"/>
</dbReference>
<dbReference type="GO" id="GO:0004066">
    <property type="term" value="F:asparagine synthase (glutamine-hydrolyzing) activity"/>
    <property type="evidence" value="ECO:0007669"/>
    <property type="project" value="UniProtKB-EC"/>
</dbReference>
<dbReference type="EMBL" id="JBHTKA010000003">
    <property type="protein sequence ID" value="MFD1000106.1"/>
    <property type="molecule type" value="Genomic_DNA"/>
</dbReference>
<dbReference type="SUPFAM" id="SSF56235">
    <property type="entry name" value="N-terminal nucleophile aminohydrolases (Ntn hydrolases)"/>
    <property type="match status" value="1"/>
</dbReference>
<keyword evidence="10" id="KW-1185">Reference proteome</keyword>
<dbReference type="InterPro" id="IPR006426">
    <property type="entry name" value="Asn_synth_AEB"/>
</dbReference>
<comment type="similarity">
    <text evidence="2">Belongs to the asparagine synthetase family.</text>
</comment>
<dbReference type="SUPFAM" id="SSF52402">
    <property type="entry name" value="Adenine nucleotide alpha hydrolases-like"/>
    <property type="match status" value="1"/>
</dbReference>
<proteinExistence type="inferred from homology"/>
<dbReference type="InterPro" id="IPR017932">
    <property type="entry name" value="GATase_2_dom"/>
</dbReference>
<feature type="domain" description="Glutamine amidotransferase type-2" evidence="8">
    <location>
        <begin position="2"/>
        <end position="216"/>
    </location>
</feature>
<dbReference type="RefSeq" id="WP_377579433.1">
    <property type="nucleotide sequence ID" value="NZ_JBHTKA010000003.1"/>
</dbReference>
<evidence type="ECO:0000256" key="5">
    <source>
        <dbReference type="ARBA" id="ARBA00022840"/>
    </source>
</evidence>
<dbReference type="InterPro" id="IPR051786">
    <property type="entry name" value="ASN_synthetase/amidase"/>
</dbReference>
<dbReference type="PIRSF" id="PIRSF001589">
    <property type="entry name" value="Asn_synthetase_glu-h"/>
    <property type="match status" value="1"/>
</dbReference>
<name>A0ABW3K3U3_9BACT</name>
<evidence type="ECO:0000256" key="3">
    <source>
        <dbReference type="ARBA" id="ARBA00012737"/>
    </source>
</evidence>
<evidence type="ECO:0000256" key="2">
    <source>
        <dbReference type="ARBA" id="ARBA00005752"/>
    </source>
</evidence>
<evidence type="ECO:0000259" key="8">
    <source>
        <dbReference type="PROSITE" id="PS51278"/>
    </source>
</evidence>
<dbReference type="Gene3D" id="3.40.50.620">
    <property type="entry name" value="HUPs"/>
    <property type="match status" value="1"/>
</dbReference>
<comment type="caution">
    <text evidence="9">The sequence shown here is derived from an EMBL/GenBank/DDBJ whole genome shotgun (WGS) entry which is preliminary data.</text>
</comment>
<dbReference type="Proteomes" id="UP001597112">
    <property type="component" value="Unassembled WGS sequence"/>
</dbReference>
<dbReference type="PANTHER" id="PTHR43284">
    <property type="entry name" value="ASPARAGINE SYNTHETASE (GLUTAMINE-HYDROLYZING)"/>
    <property type="match status" value="1"/>
</dbReference>
<keyword evidence="5" id="KW-0067">ATP-binding</keyword>